<evidence type="ECO:0000313" key="3">
    <source>
        <dbReference type="Proteomes" id="UP001487740"/>
    </source>
</evidence>
<feature type="region of interest" description="Disordered" evidence="1">
    <location>
        <begin position="246"/>
        <end position="290"/>
    </location>
</feature>
<feature type="compositionally biased region" description="Basic and acidic residues" evidence="1">
    <location>
        <begin position="588"/>
        <end position="607"/>
    </location>
</feature>
<feature type="non-terminal residue" evidence="2">
    <location>
        <position position="1"/>
    </location>
</feature>
<feature type="region of interest" description="Disordered" evidence="1">
    <location>
        <begin position="1"/>
        <end position="230"/>
    </location>
</feature>
<dbReference type="EMBL" id="JARAKH010000053">
    <property type="protein sequence ID" value="KAK8375285.1"/>
    <property type="molecule type" value="Genomic_DNA"/>
</dbReference>
<organism evidence="2 3">
    <name type="scientific">Scylla paramamosain</name>
    <name type="common">Mud crab</name>
    <dbReference type="NCBI Taxonomy" id="85552"/>
    <lineage>
        <taxon>Eukaryota</taxon>
        <taxon>Metazoa</taxon>
        <taxon>Ecdysozoa</taxon>
        <taxon>Arthropoda</taxon>
        <taxon>Crustacea</taxon>
        <taxon>Multicrustacea</taxon>
        <taxon>Malacostraca</taxon>
        <taxon>Eumalacostraca</taxon>
        <taxon>Eucarida</taxon>
        <taxon>Decapoda</taxon>
        <taxon>Pleocyemata</taxon>
        <taxon>Brachyura</taxon>
        <taxon>Eubrachyura</taxon>
        <taxon>Portunoidea</taxon>
        <taxon>Portunidae</taxon>
        <taxon>Portuninae</taxon>
        <taxon>Scylla</taxon>
    </lineage>
</organism>
<feature type="compositionally biased region" description="Basic and acidic residues" evidence="1">
    <location>
        <begin position="767"/>
        <end position="777"/>
    </location>
</feature>
<feature type="compositionally biased region" description="Basic and acidic residues" evidence="1">
    <location>
        <begin position="787"/>
        <end position="797"/>
    </location>
</feature>
<dbReference type="Proteomes" id="UP001487740">
    <property type="component" value="Unassembled WGS sequence"/>
</dbReference>
<reference evidence="2 3" key="1">
    <citation type="submission" date="2023-03" db="EMBL/GenBank/DDBJ databases">
        <title>High-quality genome of Scylla paramamosain provides insights in environmental adaptation.</title>
        <authorList>
            <person name="Zhang L."/>
        </authorList>
    </citation>
    <scope>NUCLEOTIDE SEQUENCE [LARGE SCALE GENOMIC DNA]</scope>
    <source>
        <strain evidence="2">LZ_2023a</strain>
        <tissue evidence="2">Muscle</tissue>
    </source>
</reference>
<feature type="compositionally biased region" description="Pro residues" evidence="1">
    <location>
        <begin position="165"/>
        <end position="181"/>
    </location>
</feature>
<dbReference type="InterPro" id="IPR006994">
    <property type="entry name" value="TCF25/Rqc1"/>
</dbReference>
<dbReference type="PANTHER" id="PTHR22684:SF0">
    <property type="entry name" value="RIBOSOME QUALITY CONTROL COMPLEX SUBUNIT TCF25"/>
    <property type="match status" value="1"/>
</dbReference>
<accession>A0AAW0SKG4</accession>
<feature type="compositionally biased region" description="Basic and acidic residues" evidence="1">
    <location>
        <begin position="366"/>
        <end position="387"/>
    </location>
</feature>
<comment type="caution">
    <text evidence="2">The sequence shown here is derived from an EMBL/GenBank/DDBJ whole genome shotgun (WGS) entry which is preliminary data.</text>
</comment>
<feature type="compositionally biased region" description="Low complexity" evidence="1">
    <location>
        <begin position="856"/>
        <end position="868"/>
    </location>
</feature>
<feature type="compositionally biased region" description="Basic and acidic residues" evidence="1">
    <location>
        <begin position="624"/>
        <end position="634"/>
    </location>
</feature>
<keyword evidence="3" id="KW-1185">Reference proteome</keyword>
<evidence type="ECO:0000256" key="1">
    <source>
        <dbReference type="SAM" id="MobiDB-lite"/>
    </source>
</evidence>
<feature type="compositionally biased region" description="Acidic residues" evidence="1">
    <location>
        <begin position="746"/>
        <end position="758"/>
    </location>
</feature>
<dbReference type="GO" id="GO:1990112">
    <property type="term" value="C:RQC complex"/>
    <property type="evidence" value="ECO:0007669"/>
    <property type="project" value="TreeGrafter"/>
</dbReference>
<protein>
    <submittedName>
        <fullName evidence="2">Uncharacterized protein</fullName>
    </submittedName>
</protein>
<feature type="compositionally biased region" description="Low complexity" evidence="1">
    <location>
        <begin position="182"/>
        <end position="200"/>
    </location>
</feature>
<dbReference type="AlphaFoldDB" id="A0AAW0SKG4"/>
<proteinExistence type="predicted"/>
<evidence type="ECO:0000313" key="2">
    <source>
        <dbReference type="EMBL" id="KAK8375285.1"/>
    </source>
</evidence>
<feature type="compositionally biased region" description="Basic residues" evidence="1">
    <location>
        <begin position="635"/>
        <end position="680"/>
    </location>
</feature>
<feature type="compositionally biased region" description="Acidic residues" evidence="1">
    <location>
        <begin position="724"/>
        <end position="734"/>
    </location>
</feature>
<feature type="compositionally biased region" description="Acidic residues" evidence="1">
    <location>
        <begin position="692"/>
        <end position="702"/>
    </location>
</feature>
<feature type="compositionally biased region" description="Pro residues" evidence="1">
    <location>
        <begin position="70"/>
        <end position="84"/>
    </location>
</feature>
<sequence length="961" mass="107218">VCVLGGPEPLPPHPSLTHTHTHTPPDTPKHPRTHPHPLSYSSTPLPHHEHPLPDEIPLPGGWAADRAPHPYSPRRPLIPPPSTAPPTDHAAPWTPPPNLSLPPPVFHTHPRSLAPSPRHPGPVPLFSRMPGTAGGQMFPTPPAERYSPSRVTADDDDATPTPSLSHPPPTPALTKPPPVPLPTTTTTTTTSDATAPSTSAGPPPGPTPSLTVAPPTASKTGVTKLLGSKEAKKRLLAFSGKTMKVSSFTLTKTPRPAANSALPGDDDVKKGPAPTPGGTGGAKKKKKEEKVSIIVQIRDEESRLKQALGLKNIIFNPYGPGLAPIAKLLDTPEELKRFEPKGCTMKVRPEENEARQNRNKERRRRDRPERVDRMDRPRAKEKDRRTDAQATQDAKAPSDASGKDEPRKRPRRVPKSWKEFKSEKFDFELLRQVRRDQMRRQNRGARGGAVFKDPKMMYPIRAKGLGGSDKEYPASLVRYTNARPSISFAINSAKFRAHFFSRTEIRHYQPEEWSALEAFWSAPSTHLPPSPPRAQKCWYLHVDNWPEEVRTVPCVPASATPPPAPPPAPAPPHTSRPSPSGTLTQKSKWTDRKEEEDYMKIEEEKEERRRKRMREEEEEEEEEKKEQKTLEKMEKKRKKQMKKEKRRQKKLEKKAKKKAKKEMKKKRKEKERKRVKRRRKSSDSSVSSPVQMEEEEEEEEEEERRLTRDKRKRRQEWTAISGREEEEEEEEEEEDKRITSRKKKEEEEEEEEEQEEVSSPELPMGRGYREGAERRAQIWECESVGADSKESSRESSPKRGRTGALRVTPGSGRSYPASDTSGYYDLTPDSSSGASGAKTFNLEDIPYPTRESERYSPSNMSLSSSSSAPPTPPHPPTPDTLDAIPIPPPTLDLTNIPMPPVTFTITPPVPHPQAQEGPPAKTQAPGPPSSHGSCPTAPLIRPLALPHAGPPASSTQPCLQG</sequence>
<feature type="compositionally biased region" description="Pro residues" evidence="1">
    <location>
        <begin position="559"/>
        <end position="574"/>
    </location>
</feature>
<gene>
    <name evidence="2" type="ORF">O3P69_012688</name>
</gene>
<feature type="compositionally biased region" description="Basic and acidic residues" evidence="1">
    <location>
        <begin position="347"/>
        <end position="359"/>
    </location>
</feature>
<feature type="compositionally biased region" description="Polar residues" evidence="1">
    <location>
        <begin position="952"/>
        <end position="961"/>
    </location>
</feature>
<name>A0AAW0SKG4_SCYPA</name>
<dbReference type="PANTHER" id="PTHR22684">
    <property type="entry name" value="NULP1-RELATED"/>
    <property type="match status" value="1"/>
</dbReference>
<feature type="region of interest" description="Disordered" evidence="1">
    <location>
        <begin position="556"/>
        <end position="961"/>
    </location>
</feature>
<feature type="region of interest" description="Disordered" evidence="1">
    <location>
        <begin position="337"/>
        <end position="416"/>
    </location>
</feature>
<feature type="compositionally biased region" description="Pro residues" evidence="1">
    <location>
        <begin position="93"/>
        <end position="105"/>
    </location>
</feature>
<feature type="compositionally biased region" description="Low complexity" evidence="1">
    <location>
        <begin position="15"/>
        <end position="24"/>
    </location>
</feature>
<feature type="compositionally biased region" description="Pro residues" evidence="1">
    <location>
        <begin position="869"/>
        <end position="878"/>
    </location>
</feature>
<dbReference type="PRINTS" id="PR01217">
    <property type="entry name" value="PRICHEXTENSN"/>
</dbReference>